<reference evidence="2" key="1">
    <citation type="submission" date="2014-09" db="EMBL/GenBank/DDBJ databases">
        <authorList>
            <person name="Magalhaes I.L.F."/>
            <person name="Oliveira U."/>
            <person name="Santos F.R."/>
            <person name="Vidigal T.H.D.A."/>
            <person name="Brescovit A.D."/>
            <person name="Santos A.J."/>
        </authorList>
    </citation>
    <scope>NUCLEOTIDE SEQUENCE</scope>
    <source>
        <tissue evidence="2">Shoot tissue taken approximately 20 cm above the soil surface</tissue>
    </source>
</reference>
<dbReference type="AlphaFoldDB" id="A0A0A9CDI9"/>
<evidence type="ECO:0000256" key="1">
    <source>
        <dbReference type="SAM" id="Phobius"/>
    </source>
</evidence>
<proteinExistence type="predicted"/>
<name>A0A0A9CDI9_ARUDO</name>
<organism evidence="2">
    <name type="scientific">Arundo donax</name>
    <name type="common">Giant reed</name>
    <name type="synonym">Donax arundinaceus</name>
    <dbReference type="NCBI Taxonomy" id="35708"/>
    <lineage>
        <taxon>Eukaryota</taxon>
        <taxon>Viridiplantae</taxon>
        <taxon>Streptophyta</taxon>
        <taxon>Embryophyta</taxon>
        <taxon>Tracheophyta</taxon>
        <taxon>Spermatophyta</taxon>
        <taxon>Magnoliopsida</taxon>
        <taxon>Liliopsida</taxon>
        <taxon>Poales</taxon>
        <taxon>Poaceae</taxon>
        <taxon>PACMAD clade</taxon>
        <taxon>Arundinoideae</taxon>
        <taxon>Arundineae</taxon>
        <taxon>Arundo</taxon>
    </lineage>
</organism>
<keyword evidence="1" id="KW-0812">Transmembrane</keyword>
<sequence>MDVNERRGQLILRGAALVVVVVVVVTAWLFVQLKRRCLPDLV</sequence>
<keyword evidence="1" id="KW-0472">Membrane</keyword>
<accession>A0A0A9CDI9</accession>
<dbReference type="EMBL" id="GBRH01226425">
    <property type="protein sequence ID" value="JAD71470.1"/>
    <property type="molecule type" value="Transcribed_RNA"/>
</dbReference>
<protein>
    <submittedName>
        <fullName evidence="2">Uncharacterized protein</fullName>
    </submittedName>
</protein>
<evidence type="ECO:0000313" key="2">
    <source>
        <dbReference type="EMBL" id="JAD71470.1"/>
    </source>
</evidence>
<feature type="transmembrane region" description="Helical" evidence="1">
    <location>
        <begin position="12"/>
        <end position="31"/>
    </location>
</feature>
<keyword evidence="1" id="KW-1133">Transmembrane helix</keyword>
<reference evidence="2" key="2">
    <citation type="journal article" date="2015" name="Data Brief">
        <title>Shoot transcriptome of the giant reed, Arundo donax.</title>
        <authorList>
            <person name="Barrero R.A."/>
            <person name="Guerrero F.D."/>
            <person name="Moolhuijzen P."/>
            <person name="Goolsby J.A."/>
            <person name="Tidwell J."/>
            <person name="Bellgard S.E."/>
            <person name="Bellgard M.I."/>
        </authorList>
    </citation>
    <scope>NUCLEOTIDE SEQUENCE</scope>
    <source>
        <tissue evidence="2">Shoot tissue taken approximately 20 cm above the soil surface</tissue>
    </source>
</reference>